<dbReference type="PANTHER" id="PTHR22683:SF1">
    <property type="entry name" value="TYPE VII SECRETION SYSTEM PROTEIN ESSC"/>
    <property type="match status" value="1"/>
</dbReference>
<keyword evidence="5" id="KW-1133">Transmembrane helix</keyword>
<evidence type="ECO:0000259" key="6">
    <source>
        <dbReference type="PROSITE" id="PS50901"/>
    </source>
</evidence>
<feature type="transmembrane region" description="Helical" evidence="5">
    <location>
        <begin position="37"/>
        <end position="55"/>
    </location>
</feature>
<dbReference type="Proteomes" id="UP000179734">
    <property type="component" value="Unassembled WGS sequence"/>
</dbReference>
<keyword evidence="2 3" id="KW-0067">ATP-binding</keyword>
<keyword evidence="5" id="KW-0472">Membrane</keyword>
<dbReference type="PANTHER" id="PTHR22683">
    <property type="entry name" value="SPORULATION PROTEIN RELATED"/>
    <property type="match status" value="1"/>
</dbReference>
<name>A0A1S1NJ06_9MYCO</name>
<organism evidence="7 8">
    <name type="scientific">Mycobacterium talmoniae</name>
    <dbReference type="NCBI Taxonomy" id="1858794"/>
    <lineage>
        <taxon>Bacteria</taxon>
        <taxon>Bacillati</taxon>
        <taxon>Actinomycetota</taxon>
        <taxon>Actinomycetes</taxon>
        <taxon>Mycobacteriales</taxon>
        <taxon>Mycobacteriaceae</taxon>
        <taxon>Mycobacterium</taxon>
    </lineage>
</organism>
<dbReference type="PROSITE" id="PS50901">
    <property type="entry name" value="FTSK"/>
    <property type="match status" value="1"/>
</dbReference>
<evidence type="ECO:0000256" key="4">
    <source>
        <dbReference type="SAM" id="MobiDB-lite"/>
    </source>
</evidence>
<keyword evidence="5" id="KW-0812">Transmembrane</keyword>
<feature type="transmembrane region" description="Helical" evidence="5">
    <location>
        <begin position="61"/>
        <end position="79"/>
    </location>
</feature>
<evidence type="ECO:0000256" key="2">
    <source>
        <dbReference type="ARBA" id="ARBA00022840"/>
    </source>
</evidence>
<evidence type="ECO:0000313" key="8">
    <source>
        <dbReference type="Proteomes" id="UP000179734"/>
    </source>
</evidence>
<keyword evidence="8" id="KW-1185">Reference proteome</keyword>
<feature type="domain" description="FtsK" evidence="6">
    <location>
        <begin position="297"/>
        <end position="488"/>
    </location>
</feature>
<dbReference type="SUPFAM" id="SSF52540">
    <property type="entry name" value="P-loop containing nucleoside triphosphate hydrolases"/>
    <property type="match status" value="1"/>
</dbReference>
<sequence>MMIIAVVAGVVAAVTAAYLIALAAAEGFTGAHHLMPLGTTITVVAATAAAITYAVAPMWWILVWLTVLIASTPITVAKLTRTYPRRRIRALLTQRLATVLGSSWSKNVTIAFTKTNTPMTVTINIPAAVIPSEVAPRLRSVIGETLTGTWAITTKGTRTTATRRTTKPDTPVLRKLKAIVCAPKAFTSTATITQYHATDDGQVLAFSVKYSPEVASSIALGYRKRDIQNLIRELLDPGPNNSWSFDWKTQDATCNVRRSVFAERIDHKPTTPIARSLAEATRIYPDLTIPVGVDEFEQPVTWKLVGKAMPHGLFVGLSGSGKSSTVMTVVTALARPGVCIIIVDFKGDREYDGFLDWPNVHLVTRDFYSNLRAIAYVRELMYRRKTGGAPPAGAPPNNVPIMLIIDEFTVCTKTLDALWPQFRQAEPALPKMPPTMEDVGSIYREGRSLRVHGVSALQRATADNIPAEFKFNSPFKIQAGHADSTTSWNLWDNADIGQTIPQGVPGRALTRGPNGFVQFQGYFTPDPAAAADAEDRAVLDALRPPVSLYPRVLIDMPNADTIERWDQIVTAPIVAAAARPDLDPLSPKFQPRRVLRVDTTSGVIDAASMQLIPTTDALPAHTLDADSESDHDSECEED</sequence>
<feature type="compositionally biased region" description="Acidic residues" evidence="4">
    <location>
        <begin position="625"/>
        <end position="638"/>
    </location>
</feature>
<comment type="caution">
    <text evidence="7">The sequence shown here is derived from an EMBL/GenBank/DDBJ whole genome shotgun (WGS) entry which is preliminary data.</text>
</comment>
<feature type="binding site" evidence="3">
    <location>
        <begin position="316"/>
        <end position="323"/>
    </location>
    <ligand>
        <name>ATP</name>
        <dbReference type="ChEBI" id="CHEBI:30616"/>
    </ligand>
</feature>
<evidence type="ECO:0000256" key="5">
    <source>
        <dbReference type="SAM" id="Phobius"/>
    </source>
</evidence>
<dbReference type="Gene3D" id="3.40.50.300">
    <property type="entry name" value="P-loop containing nucleotide triphosphate hydrolases"/>
    <property type="match status" value="1"/>
</dbReference>
<evidence type="ECO:0000313" key="7">
    <source>
        <dbReference type="EMBL" id="OHV00143.1"/>
    </source>
</evidence>
<gene>
    <name evidence="7" type="ORF">BKN37_18475</name>
</gene>
<dbReference type="GO" id="GO:0003677">
    <property type="term" value="F:DNA binding"/>
    <property type="evidence" value="ECO:0007669"/>
    <property type="project" value="InterPro"/>
</dbReference>
<dbReference type="InterPro" id="IPR002543">
    <property type="entry name" value="FtsK_dom"/>
</dbReference>
<dbReference type="InterPro" id="IPR027417">
    <property type="entry name" value="P-loop_NTPase"/>
</dbReference>
<keyword evidence="1 3" id="KW-0547">Nucleotide-binding</keyword>
<dbReference type="RefSeq" id="WP_071028429.1">
    <property type="nucleotide sequence ID" value="NZ_MLQM01000115.1"/>
</dbReference>
<dbReference type="InterPro" id="IPR050206">
    <property type="entry name" value="FtsK/SpoIIIE/SftA"/>
</dbReference>
<dbReference type="EMBL" id="MLQM01000115">
    <property type="protein sequence ID" value="OHV00143.1"/>
    <property type="molecule type" value="Genomic_DNA"/>
</dbReference>
<reference evidence="7 8" key="1">
    <citation type="submission" date="2016-10" db="EMBL/GenBank/DDBJ databases">
        <title>Genome sequence of Mycobacterium talmonii.</title>
        <authorList>
            <person name="Greninger A.L."/>
            <person name="Elliott B."/>
            <person name="Vasireddy S."/>
            <person name="Vasireddy R."/>
        </authorList>
    </citation>
    <scope>NUCLEOTIDE SEQUENCE [LARGE SCALE GENOMIC DNA]</scope>
    <source>
        <strain evidence="8">NE-TNMC-100812</strain>
    </source>
</reference>
<feature type="region of interest" description="Disordered" evidence="4">
    <location>
        <begin position="615"/>
        <end position="638"/>
    </location>
</feature>
<accession>A0A1S1NJ06</accession>
<evidence type="ECO:0000256" key="3">
    <source>
        <dbReference type="PROSITE-ProRule" id="PRU00289"/>
    </source>
</evidence>
<dbReference type="AlphaFoldDB" id="A0A1S1NJ06"/>
<evidence type="ECO:0000256" key="1">
    <source>
        <dbReference type="ARBA" id="ARBA00022741"/>
    </source>
</evidence>
<dbReference type="GO" id="GO:0005524">
    <property type="term" value="F:ATP binding"/>
    <property type="evidence" value="ECO:0007669"/>
    <property type="project" value="UniProtKB-UniRule"/>
</dbReference>
<protein>
    <recommendedName>
        <fullName evidence="6">FtsK domain-containing protein</fullName>
    </recommendedName>
</protein>
<proteinExistence type="predicted"/>
<dbReference type="Pfam" id="PF01580">
    <property type="entry name" value="FtsK_SpoIIIE"/>
    <property type="match status" value="1"/>
</dbReference>
<feature type="transmembrane region" description="Helical" evidence="5">
    <location>
        <begin position="6"/>
        <end position="25"/>
    </location>
</feature>